<name>A0A6V7HGG1_9HYME</name>
<protein>
    <submittedName>
        <fullName evidence="1">Uncharacterized protein</fullName>
    </submittedName>
</protein>
<dbReference type="EMBL" id="CAJDYZ010011346">
    <property type="protein sequence ID" value="CAD1479363.1"/>
    <property type="molecule type" value="Genomic_DNA"/>
</dbReference>
<feature type="non-terminal residue" evidence="1">
    <location>
        <position position="1"/>
    </location>
</feature>
<evidence type="ECO:0000313" key="2">
    <source>
        <dbReference type="Proteomes" id="UP000752696"/>
    </source>
</evidence>
<accession>A0A6V7HGG1</accession>
<dbReference type="Proteomes" id="UP000752696">
    <property type="component" value="Unassembled WGS sequence"/>
</dbReference>
<sequence length="49" mass="5993">KIHVQKTFFIYAMKCTKWQGKPVPLKRCSNVAREFSMKEFKTSRWNERK</sequence>
<feature type="non-terminal residue" evidence="1">
    <location>
        <position position="49"/>
    </location>
</feature>
<gene>
    <name evidence="1" type="ORF">MHI_LOCUS852770</name>
</gene>
<keyword evidence="2" id="KW-1185">Reference proteome</keyword>
<evidence type="ECO:0000313" key="1">
    <source>
        <dbReference type="EMBL" id="CAD1479363.1"/>
    </source>
</evidence>
<organism evidence="1 2">
    <name type="scientific">Heterotrigona itama</name>
    <dbReference type="NCBI Taxonomy" id="395501"/>
    <lineage>
        <taxon>Eukaryota</taxon>
        <taxon>Metazoa</taxon>
        <taxon>Ecdysozoa</taxon>
        <taxon>Arthropoda</taxon>
        <taxon>Hexapoda</taxon>
        <taxon>Insecta</taxon>
        <taxon>Pterygota</taxon>
        <taxon>Neoptera</taxon>
        <taxon>Endopterygota</taxon>
        <taxon>Hymenoptera</taxon>
        <taxon>Apocrita</taxon>
        <taxon>Aculeata</taxon>
        <taxon>Apoidea</taxon>
        <taxon>Anthophila</taxon>
        <taxon>Apidae</taxon>
        <taxon>Heterotrigona</taxon>
    </lineage>
</organism>
<dbReference type="AlphaFoldDB" id="A0A6V7HGG1"/>
<reference evidence="1" key="1">
    <citation type="submission" date="2020-07" db="EMBL/GenBank/DDBJ databases">
        <authorList>
            <person name="Nazaruddin N."/>
        </authorList>
    </citation>
    <scope>NUCLEOTIDE SEQUENCE</scope>
</reference>
<comment type="caution">
    <text evidence="1">The sequence shown here is derived from an EMBL/GenBank/DDBJ whole genome shotgun (WGS) entry which is preliminary data.</text>
</comment>
<proteinExistence type="predicted"/>